<dbReference type="AlphaFoldDB" id="F6EI89"/>
<organism evidence="4 5">
    <name type="scientific">Hoyosella subflava (strain DSM 45089 / JCM 17490 / NBRC 109087 / DQS3-9A1)</name>
    <name type="common">Amycolicicoccus subflavus</name>
    <dbReference type="NCBI Taxonomy" id="443218"/>
    <lineage>
        <taxon>Bacteria</taxon>
        <taxon>Bacillati</taxon>
        <taxon>Actinomycetota</taxon>
        <taxon>Actinomycetes</taxon>
        <taxon>Mycobacteriales</taxon>
        <taxon>Hoyosellaceae</taxon>
        <taxon>Hoyosella</taxon>
    </lineage>
</organism>
<dbReference type="InterPro" id="IPR001647">
    <property type="entry name" value="HTH_TetR"/>
</dbReference>
<proteinExistence type="predicted"/>
<accession>F6EI89</accession>
<keyword evidence="1 2" id="KW-0238">DNA-binding</keyword>
<sequence>MRAELMRQRQEARREALLDAGIELLGHPEGPAVTLRAVCSAAGLTQRYFYESFADRDAYVGAVFDHVASQAIGVILKAYTYAEGDLNSRAHAVIEAFTEMIVDHPAAGRVLVLAPFIEPALGRAGLARVPEFVDLVADGFDAYAEVDDRRTAAVAAIGALSSLYASYLDGTLTISRDKLVAGCVKSVLDAGRP</sequence>
<name>F6EI89_HOYSD</name>
<feature type="domain" description="HTH tetR-type" evidence="3">
    <location>
        <begin position="11"/>
        <end position="71"/>
    </location>
</feature>
<keyword evidence="5" id="KW-1185">Reference proteome</keyword>
<dbReference type="Gene3D" id="1.10.357.10">
    <property type="entry name" value="Tetracycline Repressor, domain 2"/>
    <property type="match status" value="1"/>
</dbReference>
<dbReference type="EMBL" id="CP002786">
    <property type="protein sequence ID" value="AEF41196.1"/>
    <property type="molecule type" value="Genomic_DNA"/>
</dbReference>
<dbReference type="SUPFAM" id="SSF46689">
    <property type="entry name" value="Homeodomain-like"/>
    <property type="match status" value="1"/>
</dbReference>
<gene>
    <name evidence="4" type="ordered locus">AS9A_2749</name>
</gene>
<dbReference type="OrthoDB" id="9790413at2"/>
<dbReference type="STRING" id="443218.AS9A_2749"/>
<reference evidence="4 5" key="1">
    <citation type="journal article" date="2011" name="J. Bacteriol.">
        <title>Complete genome sequence of Amycolicicoccus subflavus DQS3-9A1T, an actinomycete isolated from crude oil-polluted soil.</title>
        <authorList>
            <person name="Cai M."/>
            <person name="Chen W.M."/>
            <person name="Nie Y."/>
            <person name="Chi C.Q."/>
            <person name="Wang Y.N."/>
            <person name="Tang Y.Q."/>
            <person name="Li G.Y."/>
            <person name="Wu X.L."/>
        </authorList>
    </citation>
    <scope>NUCLEOTIDE SEQUENCE [LARGE SCALE GENOMIC DNA]</scope>
    <source>
        <strain evidence="5">DSM 45089 / DQS3-9A1</strain>
    </source>
</reference>
<dbReference type="KEGG" id="asd:AS9A_2749"/>
<dbReference type="Proteomes" id="UP000009235">
    <property type="component" value="Chromosome"/>
</dbReference>
<evidence type="ECO:0000256" key="1">
    <source>
        <dbReference type="ARBA" id="ARBA00023125"/>
    </source>
</evidence>
<dbReference type="RefSeq" id="WP_013807545.1">
    <property type="nucleotide sequence ID" value="NC_015564.1"/>
</dbReference>
<feature type="DNA-binding region" description="H-T-H motif" evidence="2">
    <location>
        <begin position="34"/>
        <end position="53"/>
    </location>
</feature>
<dbReference type="PROSITE" id="PS50977">
    <property type="entry name" value="HTH_TETR_2"/>
    <property type="match status" value="1"/>
</dbReference>
<evidence type="ECO:0000313" key="4">
    <source>
        <dbReference type="EMBL" id="AEF41196.1"/>
    </source>
</evidence>
<evidence type="ECO:0000313" key="5">
    <source>
        <dbReference type="Proteomes" id="UP000009235"/>
    </source>
</evidence>
<dbReference type="eggNOG" id="COG1309">
    <property type="taxonomic scope" value="Bacteria"/>
</dbReference>
<dbReference type="InterPro" id="IPR009057">
    <property type="entry name" value="Homeodomain-like_sf"/>
</dbReference>
<dbReference type="HOGENOM" id="CLU_069356_13_0_11"/>
<protein>
    <submittedName>
        <fullName evidence="4">TetR family transcriptional regulator</fullName>
    </submittedName>
</protein>
<dbReference type="GO" id="GO:0003677">
    <property type="term" value="F:DNA binding"/>
    <property type="evidence" value="ECO:0007669"/>
    <property type="project" value="UniProtKB-UniRule"/>
</dbReference>
<evidence type="ECO:0000256" key="2">
    <source>
        <dbReference type="PROSITE-ProRule" id="PRU00335"/>
    </source>
</evidence>
<evidence type="ECO:0000259" key="3">
    <source>
        <dbReference type="PROSITE" id="PS50977"/>
    </source>
</evidence>